<dbReference type="Gene3D" id="3.30.260.10">
    <property type="entry name" value="TCP-1-like chaperonin intermediate domain"/>
    <property type="match status" value="1"/>
</dbReference>
<comment type="caution">
    <text evidence="9">The sequence shown here is derived from an EMBL/GenBank/DDBJ whole genome shotgun (WGS) entry which is preliminary data.</text>
</comment>
<keyword evidence="6 8" id="KW-0143">Chaperone</keyword>
<dbReference type="InterPro" id="IPR027413">
    <property type="entry name" value="GROEL-like_equatorial_sf"/>
</dbReference>
<sequence>MGAMGGMPYGLQAMLKEGHKHFSGLDEAVYKNIEAGKQLSQIAKTSMGPNGMNKMVINHLEKLFVTSDASTIINELEVEHPAAKLLVLAAQAQQQEIGDGTNFVVSFAGDLLSAAEGLLRDGLHTSEVAEGYGKAAAKALEIMETLIIPGSDKIDVRNKEEVTKRIKASVCTKQYGYESLLSPLIAQACIDVVPKNAANFNVDNVRVVKIAGGGAHDSRVVKGVVIKRGTEGSIKDVTDAKVAVFAQGVDTSSTETKGTVLIRSAEELQGYSRSEEDRLEALIKGIADSGARVVVAGSAIGDMALHFVEKYGMMAVRIPSKFDLRRFCRATGATALVKLGAPAADELGFAKSLRVVEIGGTRVIQLEQDASAGAVSTVVLRASTDQLLDDLERAIDDGVNTYRVLCKDPRVLSAGGATEMEIARQLSELARKETGLEQYAIAKFAEALEVVPRTLAENSGLNASDVVASLAAAHVSGQASAGVDVETGEARDLAQDDLFDLYLTKWWALKLAAEAVCTVLRVDQIIMAKQAGGPRAPQQGAMDED</sequence>
<dbReference type="Gene3D" id="3.50.7.10">
    <property type="entry name" value="GroEL"/>
    <property type="match status" value="1"/>
</dbReference>
<dbReference type="Proteomes" id="UP001491310">
    <property type="component" value="Unassembled WGS sequence"/>
</dbReference>
<proteinExistence type="inferred from homology"/>
<dbReference type="Pfam" id="PF00118">
    <property type="entry name" value="Cpn60_TCP1"/>
    <property type="match status" value="1"/>
</dbReference>
<evidence type="ECO:0000256" key="1">
    <source>
        <dbReference type="ARBA" id="ARBA00004496"/>
    </source>
</evidence>
<dbReference type="PROSITE" id="PS00750">
    <property type="entry name" value="TCP1_1"/>
    <property type="match status" value="1"/>
</dbReference>
<comment type="subcellular location">
    <subcellularLocation>
        <location evidence="1">Cytoplasm</location>
    </subcellularLocation>
</comment>
<dbReference type="PANTHER" id="PTHR11353">
    <property type="entry name" value="CHAPERONIN"/>
    <property type="match status" value="1"/>
</dbReference>
<evidence type="ECO:0000256" key="7">
    <source>
        <dbReference type="ARBA" id="ARBA00029602"/>
    </source>
</evidence>
<keyword evidence="10" id="KW-1185">Reference proteome</keyword>
<dbReference type="CDD" id="cd03341">
    <property type="entry name" value="TCP1_theta"/>
    <property type="match status" value="1"/>
</dbReference>
<evidence type="ECO:0000256" key="4">
    <source>
        <dbReference type="ARBA" id="ARBA00022741"/>
    </source>
</evidence>
<dbReference type="SUPFAM" id="SSF48592">
    <property type="entry name" value="GroEL equatorial domain-like"/>
    <property type="match status" value="1"/>
</dbReference>
<organism evidence="9 10">
    <name type="scientific">Coccomyxa subellipsoidea</name>
    <dbReference type="NCBI Taxonomy" id="248742"/>
    <lineage>
        <taxon>Eukaryota</taxon>
        <taxon>Viridiplantae</taxon>
        <taxon>Chlorophyta</taxon>
        <taxon>core chlorophytes</taxon>
        <taxon>Trebouxiophyceae</taxon>
        <taxon>Trebouxiophyceae incertae sedis</taxon>
        <taxon>Coccomyxaceae</taxon>
        <taxon>Coccomyxa</taxon>
    </lineage>
</organism>
<dbReference type="SUPFAM" id="SSF54849">
    <property type="entry name" value="GroEL-intermediate domain like"/>
    <property type="match status" value="1"/>
</dbReference>
<dbReference type="InterPro" id="IPR002194">
    <property type="entry name" value="Chaperonin_TCP-1_CS"/>
</dbReference>
<dbReference type="EMBL" id="JALJOT010000007">
    <property type="protein sequence ID" value="KAK9908796.1"/>
    <property type="molecule type" value="Genomic_DNA"/>
</dbReference>
<reference evidence="9 10" key="1">
    <citation type="journal article" date="2024" name="Nat. Commun.">
        <title>Phylogenomics reveals the evolutionary origins of lichenization in chlorophyte algae.</title>
        <authorList>
            <person name="Puginier C."/>
            <person name="Libourel C."/>
            <person name="Otte J."/>
            <person name="Skaloud P."/>
            <person name="Haon M."/>
            <person name="Grisel S."/>
            <person name="Petersen M."/>
            <person name="Berrin J.G."/>
            <person name="Delaux P.M."/>
            <person name="Dal Grande F."/>
            <person name="Keller J."/>
        </authorList>
    </citation>
    <scope>NUCLEOTIDE SEQUENCE [LARGE SCALE GENOMIC DNA]</scope>
    <source>
        <strain evidence="9 10">SAG 216-7</strain>
    </source>
</reference>
<name>A0ABR2YQD1_9CHLO</name>
<evidence type="ECO:0000313" key="10">
    <source>
        <dbReference type="Proteomes" id="UP001491310"/>
    </source>
</evidence>
<dbReference type="InterPro" id="IPR012721">
    <property type="entry name" value="Chap_CCT_theta"/>
</dbReference>
<evidence type="ECO:0000313" key="9">
    <source>
        <dbReference type="EMBL" id="KAK9908796.1"/>
    </source>
</evidence>
<dbReference type="InterPro" id="IPR027409">
    <property type="entry name" value="GroEL-like_apical_dom_sf"/>
</dbReference>
<dbReference type="NCBIfam" id="TIGR02346">
    <property type="entry name" value="chap_CCT_theta"/>
    <property type="match status" value="1"/>
</dbReference>
<gene>
    <name evidence="9" type="ORF">WJX75_003027</name>
</gene>
<evidence type="ECO:0000256" key="3">
    <source>
        <dbReference type="ARBA" id="ARBA00022490"/>
    </source>
</evidence>
<accession>A0ABR2YQD1</accession>
<keyword evidence="5 8" id="KW-0067">ATP-binding</keyword>
<evidence type="ECO:0000256" key="2">
    <source>
        <dbReference type="ARBA" id="ARBA00008020"/>
    </source>
</evidence>
<evidence type="ECO:0000256" key="5">
    <source>
        <dbReference type="ARBA" id="ARBA00022840"/>
    </source>
</evidence>
<comment type="similarity">
    <text evidence="2 8">Belongs to the TCP-1 chaperonin family.</text>
</comment>
<keyword evidence="3" id="KW-0963">Cytoplasm</keyword>
<dbReference type="InterPro" id="IPR002423">
    <property type="entry name" value="Cpn60/GroEL/TCP-1"/>
</dbReference>
<dbReference type="SUPFAM" id="SSF52029">
    <property type="entry name" value="GroEL apical domain-like"/>
    <property type="match status" value="1"/>
</dbReference>
<evidence type="ECO:0000256" key="8">
    <source>
        <dbReference type="RuleBase" id="RU004187"/>
    </source>
</evidence>
<protein>
    <recommendedName>
        <fullName evidence="7">CCT-theta</fullName>
    </recommendedName>
</protein>
<dbReference type="InterPro" id="IPR017998">
    <property type="entry name" value="Chaperone_TCP-1"/>
</dbReference>
<evidence type="ECO:0000256" key="6">
    <source>
        <dbReference type="ARBA" id="ARBA00023186"/>
    </source>
</evidence>
<dbReference type="Gene3D" id="1.10.560.10">
    <property type="entry name" value="GroEL-like equatorial domain"/>
    <property type="match status" value="1"/>
</dbReference>
<keyword evidence="4 8" id="KW-0547">Nucleotide-binding</keyword>
<dbReference type="PRINTS" id="PR00304">
    <property type="entry name" value="TCOMPLEXTCP1"/>
</dbReference>
<dbReference type="InterPro" id="IPR027410">
    <property type="entry name" value="TCP-1-like_intermed_sf"/>
</dbReference>